<evidence type="ECO:0000313" key="14">
    <source>
        <dbReference type="Proteomes" id="UP001501251"/>
    </source>
</evidence>
<dbReference type="Proteomes" id="UP001501251">
    <property type="component" value="Unassembled WGS sequence"/>
</dbReference>
<sequence length="690" mass="75099">MTWRQYNIAFPDRATAEQVAADDLRPALIAAQNAGLLHGWWFVRKQPWRLRYLPDDLSSIVADLLDELAADGRIVGWTPGIYEPEALAFGGPEGMDVAHRLFHHDSLHLLNRATGPGARSLGRRESTVVLFSAMLRAAGLDWFEQGDAWAKVAALRPAEPDALAPGRSSELARAMRRLMTVDTQSLANPATGGPLVGHDGWISAFEKTGQDLADLARCGRLQRGLRAVVAHHFIFHANRAGLPLGDQSMLAALAVETVFRAEAVTRSLPAAATLTTTKVNRVTTISDHSLSADQLRTEMVDRLGSRNVIRTPAIEAAFRQTPRHLFIPDVPLEQAYTNNPIYTKTDASGASISAASQPGMVAVMLEQLALQPGERILEIGAGTGYNAAIMAAIVGENGHVVTIDVDRDLVEGAREHLEAAGVGNVEVILGDGALGHAEGAPYDRAIATVGAYEVPAAWLEQLAPGGRLVVPLRLRGTASRSIVFERGEYGWHSTHSTLAVFMPLRGIGDDARRIVALTPEEDVTLQVHKDQAVDGQALAGVLDSERHERWTGVTFPPEVPYEWMELWLCIHLPNPLMRMNVEPAATERGQVVPMFPWGSMATVQGAGLAYLTTRPARPAEDGGKLYEVGVIGHGPSQDLTERVAELVQIWNEQYRSRAVRFEMPNAPVADPAADRFVLERPHRPITVIWE</sequence>
<evidence type="ECO:0000256" key="7">
    <source>
        <dbReference type="ARBA" id="ARBA00022679"/>
    </source>
</evidence>
<keyword evidence="7" id="KW-0808">Transferase</keyword>
<dbReference type="InterPro" id="IPR027573">
    <property type="entry name" value="Methyltran_FxLD"/>
</dbReference>
<evidence type="ECO:0000259" key="12">
    <source>
        <dbReference type="Pfam" id="PF14028"/>
    </source>
</evidence>
<dbReference type="PANTHER" id="PTHR11579">
    <property type="entry name" value="PROTEIN-L-ISOASPARTATE O-METHYLTRANSFERASE"/>
    <property type="match status" value="1"/>
</dbReference>
<dbReference type="NCBIfam" id="TIGR03891">
    <property type="entry name" value="thiopep_ocin"/>
    <property type="match status" value="1"/>
</dbReference>
<dbReference type="EMBL" id="BAABAQ010000003">
    <property type="protein sequence ID" value="GAA4187009.1"/>
    <property type="molecule type" value="Genomic_DNA"/>
</dbReference>
<dbReference type="PANTHER" id="PTHR11579:SF0">
    <property type="entry name" value="PROTEIN-L-ISOASPARTATE(D-ASPARTATE) O-METHYLTRANSFERASE"/>
    <property type="match status" value="1"/>
</dbReference>
<dbReference type="NCBIfam" id="TIGR04364">
    <property type="entry name" value="methyltran_FxLD"/>
    <property type="match status" value="1"/>
</dbReference>
<evidence type="ECO:0000256" key="8">
    <source>
        <dbReference type="ARBA" id="ARBA00022691"/>
    </source>
</evidence>
<dbReference type="CDD" id="cd02440">
    <property type="entry name" value="AdoMet_MTases"/>
    <property type="match status" value="1"/>
</dbReference>
<evidence type="ECO:0000256" key="1">
    <source>
        <dbReference type="ARBA" id="ARBA00004496"/>
    </source>
</evidence>
<evidence type="ECO:0000256" key="11">
    <source>
        <dbReference type="ARBA" id="ARBA00031350"/>
    </source>
</evidence>
<dbReference type="Pfam" id="PF01135">
    <property type="entry name" value="PCMT"/>
    <property type="match status" value="1"/>
</dbReference>
<evidence type="ECO:0000256" key="6">
    <source>
        <dbReference type="ARBA" id="ARBA00022603"/>
    </source>
</evidence>
<dbReference type="EC" id="2.1.1.77" evidence="3"/>
<keyword evidence="14" id="KW-1185">Reference proteome</keyword>
<dbReference type="Gene3D" id="3.40.50.150">
    <property type="entry name" value="Vaccinia Virus protein VP39"/>
    <property type="match status" value="1"/>
</dbReference>
<evidence type="ECO:0000256" key="2">
    <source>
        <dbReference type="ARBA" id="ARBA00005369"/>
    </source>
</evidence>
<protein>
    <recommendedName>
        <fullName evidence="4">Protein-L-isoaspartate O-methyltransferase</fullName>
        <ecNumber evidence="3">2.1.1.77</ecNumber>
    </recommendedName>
    <alternativeName>
        <fullName evidence="11">L-isoaspartyl protein carboxyl methyltransferase</fullName>
    </alternativeName>
    <alternativeName>
        <fullName evidence="9">Protein L-isoaspartyl methyltransferase</fullName>
    </alternativeName>
    <alternativeName>
        <fullName evidence="10">Protein-beta-aspartate methyltransferase</fullName>
    </alternativeName>
</protein>
<comment type="similarity">
    <text evidence="2">Belongs to the methyltransferase superfamily. L-isoaspartyl/D-aspartyl protein methyltransferase family.</text>
</comment>
<name>A0ABP8APJ0_9ACTN</name>
<keyword evidence="8" id="KW-0949">S-adenosyl-L-methionine</keyword>
<dbReference type="InterPro" id="IPR029063">
    <property type="entry name" value="SAM-dependent_MTases_sf"/>
</dbReference>
<dbReference type="GO" id="GO:0032259">
    <property type="term" value="P:methylation"/>
    <property type="evidence" value="ECO:0007669"/>
    <property type="project" value="UniProtKB-KW"/>
</dbReference>
<evidence type="ECO:0000256" key="9">
    <source>
        <dbReference type="ARBA" id="ARBA00030757"/>
    </source>
</evidence>
<reference evidence="14" key="1">
    <citation type="journal article" date="2019" name="Int. J. Syst. Evol. Microbiol.">
        <title>The Global Catalogue of Microorganisms (GCM) 10K type strain sequencing project: providing services to taxonomists for standard genome sequencing and annotation.</title>
        <authorList>
            <consortium name="The Broad Institute Genomics Platform"/>
            <consortium name="The Broad Institute Genome Sequencing Center for Infectious Disease"/>
            <person name="Wu L."/>
            <person name="Ma J."/>
        </authorList>
    </citation>
    <scope>NUCLEOTIDE SEQUENCE [LARGE SCALE GENOMIC DNA]</scope>
    <source>
        <strain evidence="14">JCM 17388</strain>
    </source>
</reference>
<evidence type="ECO:0000313" key="13">
    <source>
        <dbReference type="EMBL" id="GAA4187009.1"/>
    </source>
</evidence>
<dbReference type="SUPFAM" id="SSF53335">
    <property type="entry name" value="S-adenosyl-L-methionine-dependent methyltransferases"/>
    <property type="match status" value="1"/>
</dbReference>
<feature type="domain" description="Thiopeptide-type bacteriocin biosynthesis" evidence="12">
    <location>
        <begin position="3"/>
        <end position="254"/>
    </location>
</feature>
<organism evidence="13 14">
    <name type="scientific">Streptosporangium oxazolinicum</name>
    <dbReference type="NCBI Taxonomy" id="909287"/>
    <lineage>
        <taxon>Bacteria</taxon>
        <taxon>Bacillati</taxon>
        <taxon>Actinomycetota</taxon>
        <taxon>Actinomycetes</taxon>
        <taxon>Streptosporangiales</taxon>
        <taxon>Streptosporangiaceae</taxon>
        <taxon>Streptosporangium</taxon>
    </lineage>
</organism>
<dbReference type="InterPro" id="IPR000682">
    <property type="entry name" value="PCMT"/>
</dbReference>
<dbReference type="GO" id="GO:0008168">
    <property type="term" value="F:methyltransferase activity"/>
    <property type="evidence" value="ECO:0007669"/>
    <property type="project" value="UniProtKB-KW"/>
</dbReference>
<comment type="caution">
    <text evidence="13">The sequence shown here is derived from an EMBL/GenBank/DDBJ whole genome shotgun (WGS) entry which is preliminary data.</text>
</comment>
<comment type="subcellular location">
    <subcellularLocation>
        <location evidence="1">Cytoplasm</location>
    </subcellularLocation>
</comment>
<gene>
    <name evidence="13" type="primary">fxlM</name>
    <name evidence="13" type="ORF">GCM10022252_19810</name>
</gene>
<dbReference type="RefSeq" id="WP_344917348.1">
    <property type="nucleotide sequence ID" value="NZ_BAABAQ010000003.1"/>
</dbReference>
<accession>A0ABP8APJ0</accession>
<dbReference type="Pfam" id="PF14028">
    <property type="entry name" value="Lant_dehydr_C"/>
    <property type="match status" value="1"/>
</dbReference>
<proteinExistence type="inferred from homology"/>
<evidence type="ECO:0000256" key="3">
    <source>
        <dbReference type="ARBA" id="ARBA00011890"/>
    </source>
</evidence>
<keyword evidence="6 13" id="KW-0489">Methyltransferase</keyword>
<evidence type="ECO:0000256" key="4">
    <source>
        <dbReference type="ARBA" id="ARBA00013346"/>
    </source>
</evidence>
<evidence type="ECO:0000256" key="10">
    <source>
        <dbReference type="ARBA" id="ARBA00031323"/>
    </source>
</evidence>
<dbReference type="InterPro" id="IPR023809">
    <property type="entry name" value="Thiopep_bacteriocin_synth_dom"/>
</dbReference>
<keyword evidence="5" id="KW-0963">Cytoplasm</keyword>
<evidence type="ECO:0000256" key="5">
    <source>
        <dbReference type="ARBA" id="ARBA00022490"/>
    </source>
</evidence>